<evidence type="ECO:0000313" key="3">
    <source>
        <dbReference type="Proteomes" id="UP001159427"/>
    </source>
</evidence>
<gene>
    <name evidence="2" type="ORF">PEVE_00029176</name>
</gene>
<comment type="caution">
    <text evidence="2">The sequence shown here is derived from an EMBL/GenBank/DDBJ whole genome shotgun (WGS) entry which is preliminary data.</text>
</comment>
<accession>A0ABN8STW0</accession>
<sequence>SREGLVGHVDDLLVKKSLQNQGSRKKTTTIDAISKSASGEKPPMRKTAYKNSPMAEVQTLNTAGTRKLPPDGKSLCPTSGSYTLLRKALRFTYSSI</sequence>
<dbReference type="EMBL" id="CALNXI010004061">
    <property type="protein sequence ID" value="CAH3194989.1"/>
    <property type="molecule type" value="Genomic_DNA"/>
</dbReference>
<evidence type="ECO:0000256" key="1">
    <source>
        <dbReference type="SAM" id="MobiDB-lite"/>
    </source>
</evidence>
<proteinExistence type="predicted"/>
<feature type="region of interest" description="Disordered" evidence="1">
    <location>
        <begin position="20"/>
        <end position="55"/>
    </location>
</feature>
<evidence type="ECO:0000313" key="2">
    <source>
        <dbReference type="EMBL" id="CAH3194989.1"/>
    </source>
</evidence>
<organism evidence="2 3">
    <name type="scientific">Porites evermanni</name>
    <dbReference type="NCBI Taxonomy" id="104178"/>
    <lineage>
        <taxon>Eukaryota</taxon>
        <taxon>Metazoa</taxon>
        <taxon>Cnidaria</taxon>
        <taxon>Anthozoa</taxon>
        <taxon>Hexacorallia</taxon>
        <taxon>Scleractinia</taxon>
        <taxon>Fungiina</taxon>
        <taxon>Poritidae</taxon>
        <taxon>Porites</taxon>
    </lineage>
</organism>
<protein>
    <submittedName>
        <fullName evidence="2">Uncharacterized protein</fullName>
    </submittedName>
</protein>
<reference evidence="2 3" key="1">
    <citation type="submission" date="2022-05" db="EMBL/GenBank/DDBJ databases">
        <authorList>
            <consortium name="Genoscope - CEA"/>
            <person name="William W."/>
        </authorList>
    </citation>
    <scope>NUCLEOTIDE SEQUENCE [LARGE SCALE GENOMIC DNA]</scope>
</reference>
<dbReference type="Proteomes" id="UP001159427">
    <property type="component" value="Unassembled WGS sequence"/>
</dbReference>
<name>A0ABN8STW0_9CNID</name>
<feature type="non-terminal residue" evidence="2">
    <location>
        <position position="1"/>
    </location>
</feature>
<keyword evidence="3" id="KW-1185">Reference proteome</keyword>